<dbReference type="GO" id="GO:0005509">
    <property type="term" value="F:calcium ion binding"/>
    <property type="evidence" value="ECO:0007669"/>
    <property type="project" value="InterPro"/>
</dbReference>
<dbReference type="EMBL" id="CM031827">
    <property type="protein sequence ID" value="KAG6719709.1"/>
    <property type="molecule type" value="Genomic_DNA"/>
</dbReference>
<name>A0A922JWG1_CARIL</name>
<keyword evidence="3" id="KW-0677">Repeat</keyword>
<evidence type="ECO:0000256" key="3">
    <source>
        <dbReference type="ARBA" id="ARBA00022737"/>
    </source>
</evidence>
<comment type="caution">
    <text evidence="7">The sequence shown here is derived from an EMBL/GenBank/DDBJ whole genome shotgun (WGS) entry which is preliminary data.</text>
</comment>
<keyword evidence="4" id="KW-0106">Calcium</keyword>
<reference evidence="7" key="1">
    <citation type="submission" date="2021-01" db="EMBL/GenBank/DDBJ databases">
        <authorList>
            <person name="Lovell J.T."/>
            <person name="Bentley N."/>
            <person name="Bhattarai G."/>
            <person name="Jenkins J.W."/>
            <person name="Sreedasyam A."/>
            <person name="Alarcon Y."/>
            <person name="Bock C."/>
            <person name="Boston L."/>
            <person name="Carlson J."/>
            <person name="Cervantes K."/>
            <person name="Clermont K."/>
            <person name="Krom N."/>
            <person name="Kubenka K."/>
            <person name="Mamidi S."/>
            <person name="Mattison C."/>
            <person name="Monteros M."/>
            <person name="Pisani C."/>
            <person name="Plott C."/>
            <person name="Rajasekar S."/>
            <person name="Rhein H.S."/>
            <person name="Rohla C."/>
            <person name="Song M."/>
            <person name="Hilaire R.S."/>
            <person name="Shu S."/>
            <person name="Wells L."/>
            <person name="Wang X."/>
            <person name="Webber J."/>
            <person name="Heerema R.J."/>
            <person name="Klein P."/>
            <person name="Conner P."/>
            <person name="Grauke L."/>
            <person name="Grimwood J."/>
            <person name="Schmutz J."/>
            <person name="Randall J.J."/>
        </authorList>
    </citation>
    <scope>NUCLEOTIDE SEQUENCE</scope>
    <source>
        <tissue evidence="7">Leaf</tissue>
    </source>
</reference>
<protein>
    <recommendedName>
        <fullName evidence="6">EF-hand domain-containing protein</fullName>
    </recommendedName>
</protein>
<evidence type="ECO:0000256" key="4">
    <source>
        <dbReference type="ARBA" id="ARBA00022837"/>
    </source>
</evidence>
<proteinExistence type="predicted"/>
<gene>
    <name evidence="7" type="ORF">I3842_03G020300</name>
</gene>
<dbReference type="PANTHER" id="PTHR10891">
    <property type="entry name" value="EF-HAND CALCIUM-BINDING DOMAIN CONTAINING PROTEIN"/>
    <property type="match status" value="1"/>
</dbReference>
<dbReference type="PROSITE" id="PS50222">
    <property type="entry name" value="EF_HAND_2"/>
    <property type="match status" value="2"/>
</dbReference>
<dbReference type="Pfam" id="PF13499">
    <property type="entry name" value="EF-hand_7"/>
    <property type="match status" value="1"/>
</dbReference>
<evidence type="ECO:0000313" key="7">
    <source>
        <dbReference type="EMBL" id="KAG6719709.1"/>
    </source>
</evidence>
<dbReference type="CDD" id="cd00051">
    <property type="entry name" value="EFh"/>
    <property type="match status" value="1"/>
</dbReference>
<keyword evidence="2" id="KW-0479">Metal-binding</keyword>
<dbReference type="InterPro" id="IPR039647">
    <property type="entry name" value="EF_hand_pair_protein_CML-like"/>
</dbReference>
<evidence type="ECO:0000259" key="6">
    <source>
        <dbReference type="PROSITE" id="PS50222"/>
    </source>
</evidence>
<feature type="domain" description="EF-hand" evidence="6">
    <location>
        <begin position="135"/>
        <end position="170"/>
    </location>
</feature>
<evidence type="ECO:0000256" key="5">
    <source>
        <dbReference type="SAM" id="MobiDB-lite"/>
    </source>
</evidence>
<dbReference type="InterPro" id="IPR018247">
    <property type="entry name" value="EF_Hand_1_Ca_BS"/>
</dbReference>
<organism evidence="7 8">
    <name type="scientific">Carya illinoinensis</name>
    <name type="common">Pecan</name>
    <dbReference type="NCBI Taxonomy" id="32201"/>
    <lineage>
        <taxon>Eukaryota</taxon>
        <taxon>Viridiplantae</taxon>
        <taxon>Streptophyta</taxon>
        <taxon>Embryophyta</taxon>
        <taxon>Tracheophyta</taxon>
        <taxon>Spermatophyta</taxon>
        <taxon>Magnoliopsida</taxon>
        <taxon>eudicotyledons</taxon>
        <taxon>Gunneridae</taxon>
        <taxon>Pentapetalae</taxon>
        <taxon>rosids</taxon>
        <taxon>fabids</taxon>
        <taxon>Fagales</taxon>
        <taxon>Juglandaceae</taxon>
        <taxon>Carya</taxon>
    </lineage>
</organism>
<accession>A0A922JWG1</accession>
<evidence type="ECO:0000313" key="8">
    <source>
        <dbReference type="Proteomes" id="UP000811246"/>
    </source>
</evidence>
<dbReference type="Proteomes" id="UP000811246">
    <property type="component" value="Chromosome 3"/>
</dbReference>
<feature type="region of interest" description="Disordered" evidence="5">
    <location>
        <begin position="69"/>
        <end position="94"/>
    </location>
</feature>
<dbReference type="AlphaFoldDB" id="A0A922JWG1"/>
<feature type="domain" description="EF-hand" evidence="6">
    <location>
        <begin position="173"/>
        <end position="208"/>
    </location>
</feature>
<feature type="compositionally biased region" description="Polar residues" evidence="5">
    <location>
        <begin position="76"/>
        <end position="85"/>
    </location>
</feature>
<dbReference type="PROSITE" id="PS00018">
    <property type="entry name" value="EF_HAND_1"/>
    <property type="match status" value="2"/>
</dbReference>
<sequence>MTLPSICYITMGKASHSKSISAFSLYYFPLDVLFTQTTTICLSKIHNFLTRFWSSLQYQPNFGNPKAWDEKKNSDFELSQQQTSTSRKKDDSILSRGDAETVMQSLGIFCSSEGEELLERFSSNEVSGLFDEKEPSLEELKEAFDVFDENRDGYIDGRELQRVLCILGFEEGKEVVNCNKMIRTYDENSDGRLDFNEFIRLVETSFAE</sequence>
<evidence type="ECO:0000256" key="1">
    <source>
        <dbReference type="ARBA" id="ARBA00003291"/>
    </source>
</evidence>
<dbReference type="SMART" id="SM00054">
    <property type="entry name" value="EFh"/>
    <property type="match status" value="2"/>
</dbReference>
<evidence type="ECO:0000256" key="2">
    <source>
        <dbReference type="ARBA" id="ARBA00022723"/>
    </source>
</evidence>
<dbReference type="FunFam" id="1.10.238.10:FF:000302">
    <property type="entry name" value="Probable calcium-binding protein CML46"/>
    <property type="match status" value="1"/>
</dbReference>
<dbReference type="InterPro" id="IPR002048">
    <property type="entry name" value="EF_hand_dom"/>
</dbReference>
<comment type="function">
    <text evidence="1">Potential calcium sensor.</text>
</comment>